<accession>A0A8P4KEL4</accession>
<keyword evidence="2" id="KW-0547">Nucleotide-binding</keyword>
<dbReference type="GeneID" id="127354406"/>
<dbReference type="InterPro" id="IPR045058">
    <property type="entry name" value="GIMA/IAN/Toc"/>
</dbReference>
<keyword evidence="6" id="KW-1185">Reference proteome</keyword>
<evidence type="ECO:0000256" key="2">
    <source>
        <dbReference type="ARBA" id="ARBA00022741"/>
    </source>
</evidence>
<dbReference type="OrthoDB" id="8954335at2759"/>
<organism evidence="5 6">
    <name type="scientific">Dicentrarchus labrax</name>
    <name type="common">European seabass</name>
    <name type="synonym">Morone labrax</name>
    <dbReference type="NCBI Taxonomy" id="13489"/>
    <lineage>
        <taxon>Eukaryota</taxon>
        <taxon>Metazoa</taxon>
        <taxon>Chordata</taxon>
        <taxon>Craniata</taxon>
        <taxon>Vertebrata</taxon>
        <taxon>Euteleostomi</taxon>
        <taxon>Actinopterygii</taxon>
        <taxon>Neopterygii</taxon>
        <taxon>Teleostei</taxon>
        <taxon>Neoteleostei</taxon>
        <taxon>Acanthomorphata</taxon>
        <taxon>Eupercaria</taxon>
        <taxon>Moronidae</taxon>
        <taxon>Dicentrarchus</taxon>
    </lineage>
</organism>
<dbReference type="PROSITE" id="PS51720">
    <property type="entry name" value="G_AIG1"/>
    <property type="match status" value="1"/>
</dbReference>
<dbReference type="SUPFAM" id="SSF52540">
    <property type="entry name" value="P-loop containing nucleoside triphosphate hydrolases"/>
    <property type="match status" value="1"/>
</dbReference>
<dbReference type="AlphaFoldDB" id="A0A8P4KEL4"/>
<dbReference type="OMA" id="VFDNTCK"/>
<reference evidence="5" key="1">
    <citation type="submission" date="2025-08" db="UniProtKB">
        <authorList>
            <consortium name="Ensembl"/>
        </authorList>
    </citation>
    <scope>IDENTIFICATION</scope>
</reference>
<evidence type="ECO:0000256" key="3">
    <source>
        <dbReference type="ARBA" id="ARBA00023134"/>
    </source>
</evidence>
<dbReference type="Ensembl" id="ENSDLAT00005087322.1">
    <property type="protein sequence ID" value="ENSDLAP00005067649.1"/>
    <property type="gene ID" value="ENSDLAG00005030296.1"/>
</dbReference>
<dbReference type="PANTHER" id="PTHR10903:SF188">
    <property type="entry name" value="GTPASE IMAP FAMILY MEMBER 2-LIKE-RELATED"/>
    <property type="match status" value="1"/>
</dbReference>
<keyword evidence="3" id="KW-0342">GTP-binding</keyword>
<dbReference type="GO" id="GO:0005525">
    <property type="term" value="F:GTP binding"/>
    <property type="evidence" value="ECO:0007669"/>
    <property type="project" value="UniProtKB-KW"/>
</dbReference>
<dbReference type="FunFam" id="3.40.50.300:FF:000366">
    <property type="entry name" value="GTPase, IMAP family member 2"/>
    <property type="match status" value="1"/>
</dbReference>
<dbReference type="Pfam" id="PF04548">
    <property type="entry name" value="AIG1"/>
    <property type="match status" value="1"/>
</dbReference>
<gene>
    <name evidence="5" type="primary">LOC127354406</name>
</gene>
<dbReference type="CDD" id="cd01852">
    <property type="entry name" value="AIG1"/>
    <property type="match status" value="1"/>
</dbReference>
<feature type="domain" description="AIG1-type G" evidence="4">
    <location>
        <begin position="14"/>
        <end position="213"/>
    </location>
</feature>
<evidence type="ECO:0000256" key="1">
    <source>
        <dbReference type="ARBA" id="ARBA00008535"/>
    </source>
</evidence>
<dbReference type="GeneTree" id="ENSGT01140000282522"/>
<evidence type="ECO:0000313" key="5">
    <source>
        <dbReference type="Ensembl" id="ENSDLAP00005067649.1"/>
    </source>
</evidence>
<dbReference type="InterPro" id="IPR006703">
    <property type="entry name" value="G_AIG1"/>
</dbReference>
<evidence type="ECO:0000313" key="6">
    <source>
        <dbReference type="Proteomes" id="UP000694389"/>
    </source>
</evidence>
<evidence type="ECO:0000259" key="4">
    <source>
        <dbReference type="PROSITE" id="PS51720"/>
    </source>
</evidence>
<dbReference type="PANTHER" id="PTHR10903">
    <property type="entry name" value="GTPASE, IMAP FAMILY MEMBER-RELATED"/>
    <property type="match status" value="1"/>
</dbReference>
<dbReference type="InterPro" id="IPR027417">
    <property type="entry name" value="P-loop_NTPase"/>
</dbReference>
<dbReference type="Proteomes" id="UP000694389">
    <property type="component" value="Unassembled WGS sequence"/>
</dbReference>
<dbReference type="RefSeq" id="XP_051240251.1">
    <property type="nucleotide sequence ID" value="XM_051384291.1"/>
</dbReference>
<comment type="similarity">
    <text evidence="1">Belongs to the TRAFAC class TrmE-Era-EngA-EngB-Septin-like GTPase superfamily. AIG1/Toc34/Toc159-like paraseptin GTPase family. IAN subfamily.</text>
</comment>
<sequence length="288" mass="31918">MEFSSIKDSSSPVTNDLRIVLLGKTGSGNSATGNTILGRKAFVAEISPSSVTETCKKETCHYDKRTVSVIDTPGIFDTSTEKDQLKREIEKCIMLSVPGPHIFLLVIRLDNRFTEEEKNAVKWITDNFGEEASKYTLVLFTRGDQLMQKSIESYIHKSPELREFIHSYTAGYAVFDNTRMENRTQVADLFERIDEIVQLNGQHYTSGIYEEAQRKMKSMQWWSKCGDYMNTAGNQLFILATATALPAAGAAIVAEEAAAVSIGSCVMLGGAGISKAIGRWMKPKNTDS</sequence>
<protein>
    <submittedName>
        <fullName evidence="5">Zgc:171452</fullName>
    </submittedName>
</protein>
<proteinExistence type="inferred from homology"/>
<reference evidence="5" key="2">
    <citation type="submission" date="2025-09" db="UniProtKB">
        <authorList>
            <consortium name="Ensembl"/>
        </authorList>
    </citation>
    <scope>IDENTIFICATION</scope>
</reference>
<name>A0A8P4KEL4_DICLA</name>
<dbReference type="Gene3D" id="3.40.50.300">
    <property type="entry name" value="P-loop containing nucleotide triphosphate hydrolases"/>
    <property type="match status" value="1"/>
</dbReference>